<feature type="transmembrane region" description="Helical" evidence="6">
    <location>
        <begin position="270"/>
        <end position="288"/>
    </location>
</feature>
<name>A0A4R8MEK9_9BACT</name>
<dbReference type="EMBL" id="SORI01000003">
    <property type="protein sequence ID" value="TDY62782.1"/>
    <property type="molecule type" value="Genomic_DNA"/>
</dbReference>
<proteinExistence type="inferred from homology"/>
<gene>
    <name evidence="8" type="ORF">C8D99_1032</name>
</gene>
<feature type="domain" description="EamA" evidence="7">
    <location>
        <begin position="155"/>
        <end position="286"/>
    </location>
</feature>
<comment type="caution">
    <text evidence="8">The sequence shown here is derived from an EMBL/GenBank/DDBJ whole genome shotgun (WGS) entry which is preliminary data.</text>
</comment>
<dbReference type="Pfam" id="PF00892">
    <property type="entry name" value="EamA"/>
    <property type="match status" value="2"/>
</dbReference>
<feature type="transmembrane region" description="Helical" evidence="6">
    <location>
        <begin position="126"/>
        <end position="143"/>
    </location>
</feature>
<dbReference type="Gene3D" id="1.10.3730.20">
    <property type="match status" value="1"/>
</dbReference>
<feature type="transmembrane region" description="Helical" evidence="6">
    <location>
        <begin position="39"/>
        <end position="58"/>
    </location>
</feature>
<evidence type="ECO:0000256" key="1">
    <source>
        <dbReference type="ARBA" id="ARBA00004141"/>
    </source>
</evidence>
<feature type="transmembrane region" description="Helical" evidence="6">
    <location>
        <begin position="184"/>
        <end position="203"/>
    </location>
</feature>
<reference evidence="8 9" key="1">
    <citation type="submission" date="2019-03" db="EMBL/GenBank/DDBJ databases">
        <title>Genomic Encyclopedia of Type Strains, Phase IV (KMG-IV): sequencing the most valuable type-strain genomes for metagenomic binning, comparative biology and taxonomic classification.</title>
        <authorList>
            <person name="Goeker M."/>
        </authorList>
    </citation>
    <scope>NUCLEOTIDE SEQUENCE [LARGE SCALE GENOMIC DNA]</scope>
    <source>
        <strain evidence="8 9">DSM 25964</strain>
    </source>
</reference>
<dbReference type="OrthoDB" id="9787117at2"/>
<feature type="transmembrane region" description="Helical" evidence="6">
    <location>
        <begin position="94"/>
        <end position="119"/>
    </location>
</feature>
<dbReference type="PANTHER" id="PTHR32322">
    <property type="entry name" value="INNER MEMBRANE TRANSPORTER"/>
    <property type="match status" value="1"/>
</dbReference>
<dbReference type="RefSeq" id="WP_133956320.1">
    <property type="nucleotide sequence ID" value="NZ_SORI01000003.1"/>
</dbReference>
<keyword evidence="4 6" id="KW-1133">Transmembrane helix</keyword>
<evidence type="ECO:0000256" key="5">
    <source>
        <dbReference type="ARBA" id="ARBA00023136"/>
    </source>
</evidence>
<feature type="transmembrane region" description="Helical" evidence="6">
    <location>
        <begin position="246"/>
        <end position="264"/>
    </location>
</feature>
<feature type="transmembrane region" description="Helical" evidence="6">
    <location>
        <begin position="155"/>
        <end position="172"/>
    </location>
</feature>
<feature type="transmembrane region" description="Helical" evidence="6">
    <location>
        <begin position="215"/>
        <end position="234"/>
    </location>
</feature>
<evidence type="ECO:0000313" key="9">
    <source>
        <dbReference type="Proteomes" id="UP000295066"/>
    </source>
</evidence>
<feature type="domain" description="EamA" evidence="7">
    <location>
        <begin position="10"/>
        <end position="142"/>
    </location>
</feature>
<keyword evidence="5 6" id="KW-0472">Membrane</keyword>
<dbReference type="InterPro" id="IPR037185">
    <property type="entry name" value="EmrE-like"/>
</dbReference>
<comment type="subcellular location">
    <subcellularLocation>
        <location evidence="1">Membrane</location>
        <topology evidence="1">Multi-pass membrane protein</topology>
    </subcellularLocation>
</comment>
<dbReference type="Proteomes" id="UP000295066">
    <property type="component" value="Unassembled WGS sequence"/>
</dbReference>
<evidence type="ECO:0000259" key="7">
    <source>
        <dbReference type="Pfam" id="PF00892"/>
    </source>
</evidence>
<accession>A0A4R8MEK9</accession>
<protein>
    <submittedName>
        <fullName evidence="8">DME family drug/metabolite transporter</fullName>
    </submittedName>
</protein>
<dbReference type="InterPro" id="IPR000620">
    <property type="entry name" value="EamA_dom"/>
</dbReference>
<evidence type="ECO:0000313" key="8">
    <source>
        <dbReference type="EMBL" id="TDY62782.1"/>
    </source>
</evidence>
<sequence length="293" mass="29430">MEKTGSISGGALFVLLGAMLWGTTGTSQALAPAGATPLAVGALRVAIGGAALLIVALLRGSFSSGGRWPLAPTVISILATASYQPFFFTGVSKTGVAVGTLVTLASSPVITGALGYLVFGEKPERKWYASSCLAIVGCSLLTLSGEGGGTVDPVGVLFSLGAGFSYSVFVLGSKRLLRDHGADAVNGLVFSAAGLVLLPVLLASPPAWLLQPRGLLVAFHLGLIATALAYFLFLKGLSTVPASTSVTLSMAEPLTAALLGVLLLGERMNLTGAAGVALLFSGVGLLALKSKKG</sequence>
<comment type="similarity">
    <text evidence="2">Belongs to the EamA transporter family.</text>
</comment>
<dbReference type="PANTHER" id="PTHR32322:SF2">
    <property type="entry name" value="EAMA DOMAIN-CONTAINING PROTEIN"/>
    <property type="match status" value="1"/>
</dbReference>
<dbReference type="SUPFAM" id="SSF103481">
    <property type="entry name" value="Multidrug resistance efflux transporter EmrE"/>
    <property type="match status" value="2"/>
</dbReference>
<dbReference type="GO" id="GO:0016020">
    <property type="term" value="C:membrane"/>
    <property type="evidence" value="ECO:0007669"/>
    <property type="project" value="UniProtKB-SubCell"/>
</dbReference>
<evidence type="ECO:0000256" key="6">
    <source>
        <dbReference type="SAM" id="Phobius"/>
    </source>
</evidence>
<evidence type="ECO:0000256" key="4">
    <source>
        <dbReference type="ARBA" id="ARBA00022989"/>
    </source>
</evidence>
<dbReference type="InterPro" id="IPR050638">
    <property type="entry name" value="AA-Vitamin_Transporters"/>
</dbReference>
<organism evidence="8 9">
    <name type="scientific">Aminivibrio pyruvatiphilus</name>
    <dbReference type="NCBI Taxonomy" id="1005740"/>
    <lineage>
        <taxon>Bacteria</taxon>
        <taxon>Thermotogati</taxon>
        <taxon>Synergistota</taxon>
        <taxon>Synergistia</taxon>
        <taxon>Synergistales</taxon>
        <taxon>Aminobacteriaceae</taxon>
        <taxon>Aminivibrio</taxon>
    </lineage>
</organism>
<dbReference type="AlphaFoldDB" id="A0A4R8MEK9"/>
<keyword evidence="9" id="KW-1185">Reference proteome</keyword>
<evidence type="ECO:0000256" key="3">
    <source>
        <dbReference type="ARBA" id="ARBA00022692"/>
    </source>
</evidence>
<keyword evidence="3 6" id="KW-0812">Transmembrane</keyword>
<evidence type="ECO:0000256" key="2">
    <source>
        <dbReference type="ARBA" id="ARBA00007362"/>
    </source>
</evidence>
<feature type="transmembrane region" description="Helical" evidence="6">
    <location>
        <begin position="70"/>
        <end position="88"/>
    </location>
</feature>